<dbReference type="PANTHER" id="PTHR31157:SF1">
    <property type="entry name" value="SCP DOMAIN-CONTAINING PROTEIN"/>
    <property type="match status" value="1"/>
</dbReference>
<gene>
    <name evidence="3" type="ORF">COT63_00630</name>
</gene>
<dbReference type="InterPro" id="IPR035940">
    <property type="entry name" value="CAP_sf"/>
</dbReference>
<dbReference type="CDD" id="cd05379">
    <property type="entry name" value="CAP_bacterial"/>
    <property type="match status" value="1"/>
</dbReference>
<organism evidence="3 4">
    <name type="scientific">Candidatus Shapirobacteria bacterium CG09_land_8_20_14_0_10_38_17</name>
    <dbReference type="NCBI Taxonomy" id="1974884"/>
    <lineage>
        <taxon>Bacteria</taxon>
        <taxon>Candidatus Shapironibacteriota</taxon>
    </lineage>
</organism>
<sequence length="290" mass="31940">MRNGRGIWSFFIPDQDNNYRARFLHLPVLSAFIFFFLLAQTSISLFALSRPAVLGYSSQITPEEIVELTNFERGKYGLSPLLLNASLNEAARRKAADMFAFSYWAHKSPSGRDPWDFFREVGYDYIYAGENLARDFSTPEAVVAAWMMSSSHKDNIVNNQYQEIGVAVVNGTLEGVETTLVVQLLGTPVNSLSGVKESGVKEEIPVVSSVSEKEVLLPAQSPSSKSLSPLLITKQVAIFILGVLLGALLVDKIIVERKKVARLCGDNLAHISFLIAILVTILLARSGMII</sequence>
<accession>A0A2H0WRN7</accession>
<keyword evidence="1" id="KW-0472">Membrane</keyword>
<dbReference type="InterPro" id="IPR014044">
    <property type="entry name" value="CAP_dom"/>
</dbReference>
<evidence type="ECO:0000256" key="1">
    <source>
        <dbReference type="SAM" id="Phobius"/>
    </source>
</evidence>
<dbReference type="AlphaFoldDB" id="A0A2H0WRN7"/>
<feature type="domain" description="SCP" evidence="2">
    <location>
        <begin position="67"/>
        <end position="174"/>
    </location>
</feature>
<dbReference type="SUPFAM" id="SSF55797">
    <property type="entry name" value="PR-1-like"/>
    <property type="match status" value="1"/>
</dbReference>
<dbReference type="PANTHER" id="PTHR31157">
    <property type="entry name" value="SCP DOMAIN-CONTAINING PROTEIN"/>
    <property type="match status" value="1"/>
</dbReference>
<proteinExistence type="predicted"/>
<keyword evidence="1" id="KW-1133">Transmembrane helix</keyword>
<evidence type="ECO:0000313" key="3">
    <source>
        <dbReference type="EMBL" id="PIS15334.1"/>
    </source>
</evidence>
<evidence type="ECO:0000259" key="2">
    <source>
        <dbReference type="Pfam" id="PF00188"/>
    </source>
</evidence>
<name>A0A2H0WRN7_9BACT</name>
<feature type="transmembrane region" description="Helical" evidence="1">
    <location>
        <begin position="267"/>
        <end position="284"/>
    </location>
</feature>
<reference evidence="4" key="1">
    <citation type="submission" date="2017-09" db="EMBL/GenBank/DDBJ databases">
        <title>Depth-based differentiation of microbial function through sediment-hosted aquifers and enrichment of novel symbionts in the deep terrestrial subsurface.</title>
        <authorList>
            <person name="Probst A.J."/>
            <person name="Ladd B."/>
            <person name="Jarett J.K."/>
            <person name="Geller-Mcgrath D.E."/>
            <person name="Sieber C.M.K."/>
            <person name="Emerson J.B."/>
            <person name="Anantharaman K."/>
            <person name="Thomas B.C."/>
            <person name="Malmstrom R."/>
            <person name="Stieglmeier M."/>
            <person name="Klingl A."/>
            <person name="Woyke T."/>
            <person name="Ryan C.M."/>
            <person name="Banfield J.F."/>
        </authorList>
    </citation>
    <scope>NUCLEOTIDE SEQUENCE [LARGE SCALE GENOMIC DNA]</scope>
</reference>
<protein>
    <recommendedName>
        <fullName evidence="2">SCP domain-containing protein</fullName>
    </recommendedName>
</protein>
<dbReference type="Pfam" id="PF00188">
    <property type="entry name" value="CAP"/>
    <property type="match status" value="1"/>
</dbReference>
<comment type="caution">
    <text evidence="3">The sequence shown here is derived from an EMBL/GenBank/DDBJ whole genome shotgun (WGS) entry which is preliminary data.</text>
</comment>
<keyword evidence="1" id="KW-0812">Transmembrane</keyword>
<feature type="transmembrane region" description="Helical" evidence="1">
    <location>
        <begin position="23"/>
        <end position="48"/>
    </location>
</feature>
<feature type="transmembrane region" description="Helical" evidence="1">
    <location>
        <begin position="236"/>
        <end position="255"/>
    </location>
</feature>
<dbReference type="Proteomes" id="UP000231282">
    <property type="component" value="Unassembled WGS sequence"/>
</dbReference>
<dbReference type="Gene3D" id="3.40.33.10">
    <property type="entry name" value="CAP"/>
    <property type="match status" value="1"/>
</dbReference>
<dbReference type="EMBL" id="PEZH01000010">
    <property type="protein sequence ID" value="PIS15334.1"/>
    <property type="molecule type" value="Genomic_DNA"/>
</dbReference>
<evidence type="ECO:0000313" key="4">
    <source>
        <dbReference type="Proteomes" id="UP000231282"/>
    </source>
</evidence>